<evidence type="ECO:0000313" key="2">
    <source>
        <dbReference type="EMBL" id="ORX51745.1"/>
    </source>
</evidence>
<dbReference type="STRING" id="1754191.A0A1Y1VBB0"/>
<feature type="compositionally biased region" description="Basic and acidic residues" evidence="1">
    <location>
        <begin position="47"/>
        <end position="68"/>
    </location>
</feature>
<keyword evidence="3" id="KW-1185">Reference proteome</keyword>
<feature type="region of interest" description="Disordered" evidence="1">
    <location>
        <begin position="540"/>
        <end position="559"/>
    </location>
</feature>
<dbReference type="EMBL" id="MCFH01000017">
    <property type="protein sequence ID" value="ORX51745.1"/>
    <property type="molecule type" value="Genomic_DNA"/>
</dbReference>
<reference evidence="2 3" key="2">
    <citation type="submission" date="2016-08" db="EMBL/GenBank/DDBJ databases">
        <title>Pervasive Adenine N6-methylation of Active Genes in Fungi.</title>
        <authorList>
            <consortium name="DOE Joint Genome Institute"/>
            <person name="Mondo S.J."/>
            <person name="Dannebaum R.O."/>
            <person name="Kuo R.C."/>
            <person name="Labutti K."/>
            <person name="Haridas S."/>
            <person name="Kuo A."/>
            <person name="Salamov A."/>
            <person name="Ahrendt S.R."/>
            <person name="Lipzen A."/>
            <person name="Sullivan W."/>
            <person name="Andreopoulos W.B."/>
            <person name="Clum A."/>
            <person name="Lindquist E."/>
            <person name="Daum C."/>
            <person name="Ramamoorthy G.K."/>
            <person name="Gryganskyi A."/>
            <person name="Culley D."/>
            <person name="Magnuson J.K."/>
            <person name="James T.Y."/>
            <person name="O'Malley M.A."/>
            <person name="Stajich J.E."/>
            <person name="Spatafora J.W."/>
            <person name="Visel A."/>
            <person name="Grigoriev I.V."/>
        </authorList>
    </citation>
    <scope>NUCLEOTIDE SEQUENCE [LARGE SCALE GENOMIC DNA]</scope>
    <source>
        <strain evidence="3">finn</strain>
    </source>
</reference>
<name>A0A1Y1VBB0_9FUNG</name>
<feature type="region of interest" description="Disordered" evidence="1">
    <location>
        <begin position="16"/>
        <end position="149"/>
    </location>
</feature>
<dbReference type="Proteomes" id="UP000193719">
    <property type="component" value="Unassembled WGS sequence"/>
</dbReference>
<accession>A0A1Y1VBB0</accession>
<organism evidence="2 3">
    <name type="scientific">Piromyces finnis</name>
    <dbReference type="NCBI Taxonomy" id="1754191"/>
    <lineage>
        <taxon>Eukaryota</taxon>
        <taxon>Fungi</taxon>
        <taxon>Fungi incertae sedis</taxon>
        <taxon>Chytridiomycota</taxon>
        <taxon>Chytridiomycota incertae sedis</taxon>
        <taxon>Neocallimastigomycetes</taxon>
        <taxon>Neocallimastigales</taxon>
        <taxon>Neocallimastigaceae</taxon>
        <taxon>Piromyces</taxon>
    </lineage>
</organism>
<dbReference type="OrthoDB" id="2154491at2759"/>
<feature type="compositionally biased region" description="Basic and acidic residues" evidence="1">
    <location>
        <begin position="113"/>
        <end position="124"/>
    </location>
</feature>
<comment type="caution">
    <text evidence="2">The sequence shown here is derived from an EMBL/GenBank/DDBJ whole genome shotgun (WGS) entry which is preliminary data.</text>
</comment>
<feature type="compositionally biased region" description="Low complexity" evidence="1">
    <location>
        <begin position="72"/>
        <end position="81"/>
    </location>
</feature>
<protein>
    <submittedName>
        <fullName evidence="2">Uncharacterized protein</fullName>
    </submittedName>
</protein>
<feature type="compositionally biased region" description="Basic and acidic residues" evidence="1">
    <location>
        <begin position="16"/>
        <end position="38"/>
    </location>
</feature>
<feature type="compositionally biased region" description="Basic and acidic residues" evidence="1">
    <location>
        <begin position="89"/>
        <end position="102"/>
    </location>
</feature>
<reference evidence="2 3" key="1">
    <citation type="submission" date="2016-08" db="EMBL/GenBank/DDBJ databases">
        <title>Genomes of anaerobic fungi encode conserved fungal cellulosomes for biomass hydrolysis.</title>
        <authorList>
            <consortium name="DOE Joint Genome Institute"/>
            <person name="Haitjema C.H."/>
            <person name="Gilmore S.P."/>
            <person name="Henske J.K."/>
            <person name="Solomon K.V."/>
            <person name="De Groot R."/>
            <person name="Kuo A."/>
            <person name="Mondo S.J."/>
            <person name="Salamov A.A."/>
            <person name="Labutti K."/>
            <person name="Zhao Z."/>
            <person name="Chiniquy J."/>
            <person name="Barry K."/>
            <person name="Brewer H.M."/>
            <person name="Purvine S.O."/>
            <person name="Wright A.T."/>
            <person name="Boxma B."/>
            <person name="Van Alen T."/>
            <person name="Hackstein J.H."/>
            <person name="Baker S.E."/>
            <person name="Grigoriev I.V."/>
            <person name="O'Malley M.A."/>
        </authorList>
    </citation>
    <scope>NUCLEOTIDE SEQUENCE [LARGE SCALE GENOMIC DNA]</scope>
    <source>
        <strain evidence="3">finn</strain>
    </source>
</reference>
<feature type="non-terminal residue" evidence="2">
    <location>
        <position position="559"/>
    </location>
</feature>
<dbReference type="AlphaFoldDB" id="A0A1Y1VBB0"/>
<feature type="compositionally biased region" description="Low complexity" evidence="1">
    <location>
        <begin position="132"/>
        <end position="149"/>
    </location>
</feature>
<gene>
    <name evidence="2" type="ORF">BCR36DRAFT_582789</name>
</gene>
<evidence type="ECO:0000256" key="1">
    <source>
        <dbReference type="SAM" id="MobiDB-lite"/>
    </source>
</evidence>
<sequence length="559" mass="63546">MDKELEAFKSLIHGLETIKADDMDNTDENKNDNDDKHIIGNLIKDIVNNEKENQKIESETIEEQKNDTIEMQQQQQQQQQQEKNTTNGNKEDVIKENIKGELNEEAAVQNNKGNDKNQKSKNLSDQKSTVTPSSSSIQSNSNKNPKKIQLVTEPQIFKVEDGDDNIDANNDDTFNVNDKENDEDIKSLVKIIVESDGSTGNEADEKKEDMFHKIKEAINNNRIKIHNSKLDKLAKAKEEDLKKGLKFSKPAEKQMKNELSSSNDNIPGDIFNAEESFVYKCFYDQECTNFKGFSPDVASCNKTSRHCSNYCFVQKACFVDTDCSTSCGSWCLREDDMVFGRCVMTFDEGDFCMESWRVCGEGLSCNLNTYICEKQRIPITFTRIDSQESLLSIVIFLLVAIYLIKNSRSHNLISFFSGYNINDYCSNTAQDYDTLPEYQRTEVLNENEMEDLIEPPPDTNAPSNVEEAAALYGYIDENNNTVNCDYIPLLLQERPVPYDPYNEPTLPYDVPPSPLNEISNVDYIPVNENHDINVRIPSVSSLSDTENIDPPPDYDASIF</sequence>
<proteinExistence type="predicted"/>
<evidence type="ECO:0000313" key="3">
    <source>
        <dbReference type="Proteomes" id="UP000193719"/>
    </source>
</evidence>